<feature type="region of interest" description="Disordered" evidence="1">
    <location>
        <begin position="1"/>
        <end position="87"/>
    </location>
</feature>
<feature type="compositionally biased region" description="Polar residues" evidence="1">
    <location>
        <begin position="64"/>
        <end position="78"/>
    </location>
</feature>
<dbReference type="VEuPathDB" id="VectorBase:GBRI010015"/>
<sequence length="302" mass="34254">MFEISNMKRERHSAGIRPNGTEQNENTHMFREATSTSTPNETTKARVEELRSHNRQDAVRQHPETSGNARLTEKTGSSVEGIPGITSSTASLITPPVIILQWSETSIPSPQPQPSVPAKSLNQRILEYHSRRREIFAEEVTRRRVFTRKFQKILQLGHRSRLYKQFRRNVVSAIVTQDGDNRMFDKTEIDGIEMTALLDTGASRDVIMENYRATYNLKLKQIIETDIGKSCIPRQSLHSNCGQATLFMSKNETNSLLNATSMILEVLLSDQLQEHLDLGVTLTVINRDLGNSAILCIYKWTD</sequence>
<dbReference type="GO" id="GO:0004190">
    <property type="term" value="F:aspartic-type endopeptidase activity"/>
    <property type="evidence" value="ECO:0007669"/>
    <property type="project" value="InterPro"/>
</dbReference>
<protein>
    <recommendedName>
        <fullName evidence="2">Peptidase A2 domain-containing protein</fullName>
    </recommendedName>
</protein>
<dbReference type="Proteomes" id="UP000091820">
    <property type="component" value="Unassembled WGS sequence"/>
</dbReference>
<evidence type="ECO:0000313" key="3">
    <source>
        <dbReference type="EnsemblMetazoa" id="GBRI010015-PA"/>
    </source>
</evidence>
<dbReference type="GO" id="GO:0006508">
    <property type="term" value="P:proteolysis"/>
    <property type="evidence" value="ECO:0007669"/>
    <property type="project" value="InterPro"/>
</dbReference>
<organism evidence="3 4">
    <name type="scientific">Glossina brevipalpis</name>
    <dbReference type="NCBI Taxonomy" id="37001"/>
    <lineage>
        <taxon>Eukaryota</taxon>
        <taxon>Metazoa</taxon>
        <taxon>Ecdysozoa</taxon>
        <taxon>Arthropoda</taxon>
        <taxon>Hexapoda</taxon>
        <taxon>Insecta</taxon>
        <taxon>Pterygota</taxon>
        <taxon>Neoptera</taxon>
        <taxon>Endopterygota</taxon>
        <taxon>Diptera</taxon>
        <taxon>Brachycera</taxon>
        <taxon>Muscomorpha</taxon>
        <taxon>Hippoboscoidea</taxon>
        <taxon>Glossinidae</taxon>
        <taxon>Glossina</taxon>
    </lineage>
</organism>
<dbReference type="EnsemblMetazoa" id="GBRI010015-RA">
    <property type="protein sequence ID" value="GBRI010015-PA"/>
    <property type="gene ID" value="GBRI010015"/>
</dbReference>
<keyword evidence="4" id="KW-1185">Reference proteome</keyword>
<dbReference type="PROSITE" id="PS50175">
    <property type="entry name" value="ASP_PROT_RETROV"/>
    <property type="match status" value="1"/>
</dbReference>
<accession>A0A1A9W8G7</accession>
<feature type="domain" description="Peptidase A2" evidence="2">
    <location>
        <begin position="194"/>
        <end position="289"/>
    </location>
</feature>
<feature type="compositionally biased region" description="Polar residues" evidence="1">
    <location>
        <begin position="20"/>
        <end position="42"/>
    </location>
</feature>
<proteinExistence type="predicted"/>
<evidence type="ECO:0000256" key="1">
    <source>
        <dbReference type="SAM" id="MobiDB-lite"/>
    </source>
</evidence>
<dbReference type="STRING" id="37001.A0A1A9W8G7"/>
<name>A0A1A9W8G7_9MUSC</name>
<dbReference type="AlphaFoldDB" id="A0A1A9W8G7"/>
<evidence type="ECO:0000313" key="4">
    <source>
        <dbReference type="Proteomes" id="UP000091820"/>
    </source>
</evidence>
<reference evidence="3" key="2">
    <citation type="submission" date="2020-05" db="UniProtKB">
        <authorList>
            <consortium name="EnsemblMetazoa"/>
        </authorList>
    </citation>
    <scope>IDENTIFICATION</scope>
    <source>
        <strain evidence="3">IAEA</strain>
    </source>
</reference>
<dbReference type="InterPro" id="IPR001995">
    <property type="entry name" value="Peptidase_A2_cat"/>
</dbReference>
<feature type="compositionally biased region" description="Basic and acidic residues" evidence="1">
    <location>
        <begin position="43"/>
        <end position="63"/>
    </location>
</feature>
<reference evidence="4" key="1">
    <citation type="submission" date="2014-03" db="EMBL/GenBank/DDBJ databases">
        <authorList>
            <person name="Aksoy S."/>
            <person name="Warren W."/>
            <person name="Wilson R.K."/>
        </authorList>
    </citation>
    <scope>NUCLEOTIDE SEQUENCE [LARGE SCALE GENOMIC DNA]</scope>
    <source>
        <strain evidence="4">IAEA</strain>
    </source>
</reference>
<evidence type="ECO:0000259" key="2">
    <source>
        <dbReference type="PROSITE" id="PS50175"/>
    </source>
</evidence>